<accession>A0A0A9FHL5</accession>
<evidence type="ECO:0000313" key="1">
    <source>
        <dbReference type="EMBL" id="JAE12525.1"/>
    </source>
</evidence>
<proteinExistence type="predicted"/>
<organism evidence="1">
    <name type="scientific">Arundo donax</name>
    <name type="common">Giant reed</name>
    <name type="synonym">Donax arundinaceus</name>
    <dbReference type="NCBI Taxonomy" id="35708"/>
    <lineage>
        <taxon>Eukaryota</taxon>
        <taxon>Viridiplantae</taxon>
        <taxon>Streptophyta</taxon>
        <taxon>Embryophyta</taxon>
        <taxon>Tracheophyta</taxon>
        <taxon>Spermatophyta</taxon>
        <taxon>Magnoliopsida</taxon>
        <taxon>Liliopsida</taxon>
        <taxon>Poales</taxon>
        <taxon>Poaceae</taxon>
        <taxon>PACMAD clade</taxon>
        <taxon>Arundinoideae</taxon>
        <taxon>Arundineae</taxon>
        <taxon>Arundo</taxon>
    </lineage>
</organism>
<dbReference type="AlphaFoldDB" id="A0A0A9FHL5"/>
<reference evidence="1" key="2">
    <citation type="journal article" date="2015" name="Data Brief">
        <title>Shoot transcriptome of the giant reed, Arundo donax.</title>
        <authorList>
            <person name="Barrero R.A."/>
            <person name="Guerrero F.D."/>
            <person name="Moolhuijzen P."/>
            <person name="Goolsby J.A."/>
            <person name="Tidwell J."/>
            <person name="Bellgard S.E."/>
            <person name="Bellgard M.I."/>
        </authorList>
    </citation>
    <scope>NUCLEOTIDE SEQUENCE</scope>
    <source>
        <tissue evidence="1">Shoot tissue taken approximately 20 cm above the soil surface</tissue>
    </source>
</reference>
<sequence>MQVIQLPALPCTYCSKSDGSIPCRWHCLFFQGSLIDYSDDKQCCQQV</sequence>
<dbReference type="EMBL" id="GBRH01185371">
    <property type="protein sequence ID" value="JAE12525.1"/>
    <property type="molecule type" value="Transcribed_RNA"/>
</dbReference>
<protein>
    <submittedName>
        <fullName evidence="1">Uncharacterized protein</fullName>
    </submittedName>
</protein>
<reference evidence="1" key="1">
    <citation type="submission" date="2014-09" db="EMBL/GenBank/DDBJ databases">
        <authorList>
            <person name="Magalhaes I.L.F."/>
            <person name="Oliveira U."/>
            <person name="Santos F.R."/>
            <person name="Vidigal T.H.D.A."/>
            <person name="Brescovit A.D."/>
            <person name="Santos A.J."/>
        </authorList>
    </citation>
    <scope>NUCLEOTIDE SEQUENCE</scope>
    <source>
        <tissue evidence="1">Shoot tissue taken approximately 20 cm above the soil surface</tissue>
    </source>
</reference>
<name>A0A0A9FHL5_ARUDO</name>